<name>A0A453GW97_AEGTS</name>
<accession>A0A453GW97</accession>
<dbReference type="AlphaFoldDB" id="A0A453GW97"/>
<evidence type="ECO:0000313" key="3">
    <source>
        <dbReference type="Proteomes" id="UP000015105"/>
    </source>
</evidence>
<dbReference type="Gramene" id="AET3Gv21227800.1">
    <property type="protein sequence ID" value="AET3Gv21227800.1"/>
    <property type="gene ID" value="AET3Gv21227800"/>
</dbReference>
<reference evidence="2" key="4">
    <citation type="submission" date="2019-03" db="UniProtKB">
        <authorList>
            <consortium name="EnsemblPlants"/>
        </authorList>
    </citation>
    <scope>IDENTIFICATION</scope>
</reference>
<keyword evidence="3" id="KW-1185">Reference proteome</keyword>
<organism evidence="2 3">
    <name type="scientific">Aegilops tauschii subsp. strangulata</name>
    <name type="common">Goatgrass</name>
    <dbReference type="NCBI Taxonomy" id="200361"/>
    <lineage>
        <taxon>Eukaryota</taxon>
        <taxon>Viridiplantae</taxon>
        <taxon>Streptophyta</taxon>
        <taxon>Embryophyta</taxon>
        <taxon>Tracheophyta</taxon>
        <taxon>Spermatophyta</taxon>
        <taxon>Magnoliopsida</taxon>
        <taxon>Liliopsida</taxon>
        <taxon>Poales</taxon>
        <taxon>Poaceae</taxon>
        <taxon>BOP clade</taxon>
        <taxon>Pooideae</taxon>
        <taxon>Triticodae</taxon>
        <taxon>Triticeae</taxon>
        <taxon>Triticinae</taxon>
        <taxon>Aegilops</taxon>
    </lineage>
</organism>
<proteinExistence type="predicted"/>
<evidence type="ECO:0000256" key="1">
    <source>
        <dbReference type="SAM" id="MobiDB-lite"/>
    </source>
</evidence>
<dbReference type="EnsemblPlants" id="AET3Gv21227800.1">
    <property type="protein sequence ID" value="AET3Gv21227800.1"/>
    <property type="gene ID" value="AET3Gv21227800"/>
</dbReference>
<protein>
    <submittedName>
        <fullName evidence="2">Uncharacterized protein</fullName>
    </submittedName>
</protein>
<evidence type="ECO:0000313" key="2">
    <source>
        <dbReference type="EnsemblPlants" id="AET3Gv21227800.1"/>
    </source>
</evidence>
<dbReference type="Proteomes" id="UP000015105">
    <property type="component" value="Chromosome 3D"/>
</dbReference>
<reference evidence="3" key="1">
    <citation type="journal article" date="2014" name="Science">
        <title>Ancient hybridizations among the ancestral genomes of bread wheat.</title>
        <authorList>
            <consortium name="International Wheat Genome Sequencing Consortium,"/>
            <person name="Marcussen T."/>
            <person name="Sandve S.R."/>
            <person name="Heier L."/>
            <person name="Spannagl M."/>
            <person name="Pfeifer M."/>
            <person name="Jakobsen K.S."/>
            <person name="Wulff B.B."/>
            <person name="Steuernagel B."/>
            <person name="Mayer K.F."/>
            <person name="Olsen O.A."/>
        </authorList>
    </citation>
    <scope>NUCLEOTIDE SEQUENCE [LARGE SCALE GENOMIC DNA]</scope>
    <source>
        <strain evidence="3">cv. AL8/78</strain>
    </source>
</reference>
<reference evidence="3" key="2">
    <citation type="journal article" date="2017" name="Nat. Plants">
        <title>The Aegilops tauschii genome reveals multiple impacts of transposons.</title>
        <authorList>
            <person name="Zhao G."/>
            <person name="Zou C."/>
            <person name="Li K."/>
            <person name="Wang K."/>
            <person name="Li T."/>
            <person name="Gao L."/>
            <person name="Zhang X."/>
            <person name="Wang H."/>
            <person name="Yang Z."/>
            <person name="Liu X."/>
            <person name="Jiang W."/>
            <person name="Mao L."/>
            <person name="Kong X."/>
            <person name="Jiao Y."/>
            <person name="Jia J."/>
        </authorList>
    </citation>
    <scope>NUCLEOTIDE SEQUENCE [LARGE SCALE GENOMIC DNA]</scope>
    <source>
        <strain evidence="3">cv. AL8/78</strain>
    </source>
</reference>
<reference evidence="2" key="3">
    <citation type="journal article" date="2017" name="Nature">
        <title>Genome sequence of the progenitor of the wheat D genome Aegilops tauschii.</title>
        <authorList>
            <person name="Luo M.C."/>
            <person name="Gu Y.Q."/>
            <person name="Puiu D."/>
            <person name="Wang H."/>
            <person name="Twardziok S.O."/>
            <person name="Deal K.R."/>
            <person name="Huo N."/>
            <person name="Zhu T."/>
            <person name="Wang L."/>
            <person name="Wang Y."/>
            <person name="McGuire P.E."/>
            <person name="Liu S."/>
            <person name="Long H."/>
            <person name="Ramasamy R.K."/>
            <person name="Rodriguez J.C."/>
            <person name="Van S.L."/>
            <person name="Yuan L."/>
            <person name="Wang Z."/>
            <person name="Xia Z."/>
            <person name="Xiao L."/>
            <person name="Anderson O.D."/>
            <person name="Ouyang S."/>
            <person name="Liang Y."/>
            <person name="Zimin A.V."/>
            <person name="Pertea G."/>
            <person name="Qi P."/>
            <person name="Bennetzen J.L."/>
            <person name="Dai X."/>
            <person name="Dawson M.W."/>
            <person name="Muller H.G."/>
            <person name="Kugler K."/>
            <person name="Rivarola-Duarte L."/>
            <person name="Spannagl M."/>
            <person name="Mayer K.F.X."/>
            <person name="Lu F.H."/>
            <person name="Bevan M.W."/>
            <person name="Leroy P."/>
            <person name="Li P."/>
            <person name="You F.M."/>
            <person name="Sun Q."/>
            <person name="Liu Z."/>
            <person name="Lyons E."/>
            <person name="Wicker T."/>
            <person name="Salzberg S.L."/>
            <person name="Devos K.M."/>
            <person name="Dvorak J."/>
        </authorList>
    </citation>
    <scope>NUCLEOTIDE SEQUENCE [LARGE SCALE GENOMIC DNA]</scope>
    <source>
        <strain evidence="2">cv. AL8/78</strain>
    </source>
</reference>
<sequence length="72" mass="7644">ALLAARPTLQLSLIHFPPPPPAPPARRLSESPPASSHGSGGVHGDALRLRSCTPKHLNFQPQLYPPGPIRVT</sequence>
<reference evidence="2" key="5">
    <citation type="journal article" date="2021" name="G3 (Bethesda)">
        <title>Aegilops tauschii genome assembly Aet v5.0 features greater sequence contiguity and improved annotation.</title>
        <authorList>
            <person name="Wang L."/>
            <person name="Zhu T."/>
            <person name="Rodriguez J.C."/>
            <person name="Deal K.R."/>
            <person name="Dubcovsky J."/>
            <person name="McGuire P.E."/>
            <person name="Lux T."/>
            <person name="Spannagl M."/>
            <person name="Mayer K.F.X."/>
            <person name="Baldrich P."/>
            <person name="Meyers B.C."/>
            <person name="Huo N."/>
            <person name="Gu Y.Q."/>
            <person name="Zhou H."/>
            <person name="Devos K.M."/>
            <person name="Bennetzen J.L."/>
            <person name="Unver T."/>
            <person name="Budak H."/>
            <person name="Gulick P.J."/>
            <person name="Galiba G."/>
            <person name="Kalapos B."/>
            <person name="Nelson D.R."/>
            <person name="Li P."/>
            <person name="You F.M."/>
            <person name="Luo M.C."/>
            <person name="Dvorak J."/>
        </authorList>
    </citation>
    <scope>NUCLEOTIDE SEQUENCE [LARGE SCALE GENOMIC DNA]</scope>
    <source>
        <strain evidence="2">cv. AL8/78</strain>
    </source>
</reference>
<feature type="region of interest" description="Disordered" evidence="1">
    <location>
        <begin position="12"/>
        <end position="49"/>
    </location>
</feature>